<comment type="caution">
    <text evidence="1">The sequence shown here is derived from an EMBL/GenBank/DDBJ whole genome shotgun (WGS) entry which is preliminary data.</text>
</comment>
<name>A0ACB9FM42_ARCLA</name>
<keyword evidence="2" id="KW-1185">Reference proteome</keyword>
<dbReference type="Proteomes" id="UP001055879">
    <property type="component" value="Linkage Group LG01"/>
</dbReference>
<protein>
    <submittedName>
        <fullName evidence="1">Uncharacterized protein</fullName>
    </submittedName>
</protein>
<proteinExistence type="predicted"/>
<dbReference type="EMBL" id="CM042047">
    <property type="protein sequence ID" value="KAI3771791.1"/>
    <property type="molecule type" value="Genomic_DNA"/>
</dbReference>
<sequence length="140" mass="16034">MSLITDETRASATEVLSRDEICRERLKSLLIEMGLPNGLLPLDDIEEFCYVKDTDFVWIKQKKEKVHKIDQIDKLVSYETEVTGFMGRFKIERLTGVKIKELLIWITLNEITIDDPLTGNITFGSPSGLYRTFPALAYGM</sequence>
<accession>A0ACB9FM42</accession>
<gene>
    <name evidence="1" type="ORF">L6452_02959</name>
</gene>
<evidence type="ECO:0000313" key="2">
    <source>
        <dbReference type="Proteomes" id="UP001055879"/>
    </source>
</evidence>
<reference evidence="2" key="1">
    <citation type="journal article" date="2022" name="Mol. Ecol. Resour.">
        <title>The genomes of chicory, endive, great burdock and yacon provide insights into Asteraceae palaeo-polyploidization history and plant inulin production.</title>
        <authorList>
            <person name="Fan W."/>
            <person name="Wang S."/>
            <person name="Wang H."/>
            <person name="Wang A."/>
            <person name="Jiang F."/>
            <person name="Liu H."/>
            <person name="Zhao H."/>
            <person name="Xu D."/>
            <person name="Zhang Y."/>
        </authorList>
    </citation>
    <scope>NUCLEOTIDE SEQUENCE [LARGE SCALE GENOMIC DNA]</scope>
    <source>
        <strain evidence="2">cv. Niubang</strain>
    </source>
</reference>
<reference evidence="1 2" key="2">
    <citation type="journal article" date="2022" name="Mol. Ecol. Resour.">
        <title>The genomes of chicory, endive, great burdock and yacon provide insights into Asteraceae paleo-polyploidization history and plant inulin production.</title>
        <authorList>
            <person name="Fan W."/>
            <person name="Wang S."/>
            <person name="Wang H."/>
            <person name="Wang A."/>
            <person name="Jiang F."/>
            <person name="Liu H."/>
            <person name="Zhao H."/>
            <person name="Xu D."/>
            <person name="Zhang Y."/>
        </authorList>
    </citation>
    <scope>NUCLEOTIDE SEQUENCE [LARGE SCALE GENOMIC DNA]</scope>
    <source>
        <strain evidence="2">cv. Niubang</strain>
    </source>
</reference>
<evidence type="ECO:0000313" key="1">
    <source>
        <dbReference type="EMBL" id="KAI3771791.1"/>
    </source>
</evidence>
<organism evidence="1 2">
    <name type="scientific">Arctium lappa</name>
    <name type="common">Greater burdock</name>
    <name type="synonym">Lappa major</name>
    <dbReference type="NCBI Taxonomy" id="4217"/>
    <lineage>
        <taxon>Eukaryota</taxon>
        <taxon>Viridiplantae</taxon>
        <taxon>Streptophyta</taxon>
        <taxon>Embryophyta</taxon>
        <taxon>Tracheophyta</taxon>
        <taxon>Spermatophyta</taxon>
        <taxon>Magnoliopsida</taxon>
        <taxon>eudicotyledons</taxon>
        <taxon>Gunneridae</taxon>
        <taxon>Pentapetalae</taxon>
        <taxon>asterids</taxon>
        <taxon>campanulids</taxon>
        <taxon>Asterales</taxon>
        <taxon>Asteraceae</taxon>
        <taxon>Carduoideae</taxon>
        <taxon>Cardueae</taxon>
        <taxon>Arctiinae</taxon>
        <taxon>Arctium</taxon>
    </lineage>
</organism>